<dbReference type="PANTHER" id="PTHR11846">
    <property type="entry name" value="ADENYLOSUCCINATE SYNTHETASE"/>
    <property type="match status" value="1"/>
</dbReference>
<name>A0A6J6DG96_9ZZZZ</name>
<keyword evidence="5" id="KW-0547">Nucleotide-binding</keyword>
<dbReference type="GO" id="GO:0044208">
    <property type="term" value="P:'de novo' AMP biosynthetic process"/>
    <property type="evidence" value="ECO:0007669"/>
    <property type="project" value="TreeGrafter"/>
</dbReference>
<dbReference type="FunFam" id="1.10.300.10:FF:000001">
    <property type="entry name" value="Adenylosuccinate synthetase"/>
    <property type="match status" value="1"/>
</dbReference>
<dbReference type="Gene3D" id="3.40.440.10">
    <property type="entry name" value="Adenylosuccinate Synthetase, subunit A, domain 1"/>
    <property type="match status" value="1"/>
</dbReference>
<dbReference type="CDD" id="cd03108">
    <property type="entry name" value="AdSS"/>
    <property type="match status" value="1"/>
</dbReference>
<dbReference type="PANTHER" id="PTHR11846:SF0">
    <property type="entry name" value="ADENYLOSUCCINATE SYNTHETASE"/>
    <property type="match status" value="1"/>
</dbReference>
<organism evidence="9">
    <name type="scientific">freshwater metagenome</name>
    <dbReference type="NCBI Taxonomy" id="449393"/>
    <lineage>
        <taxon>unclassified sequences</taxon>
        <taxon>metagenomes</taxon>
        <taxon>ecological metagenomes</taxon>
    </lineage>
</organism>
<dbReference type="Gene3D" id="1.10.300.10">
    <property type="entry name" value="Adenylosuccinate Synthetase, subunit A, domain 2"/>
    <property type="match status" value="1"/>
</dbReference>
<evidence type="ECO:0000256" key="5">
    <source>
        <dbReference type="ARBA" id="ARBA00022741"/>
    </source>
</evidence>
<dbReference type="GO" id="GO:0005737">
    <property type="term" value="C:cytoplasm"/>
    <property type="evidence" value="ECO:0007669"/>
    <property type="project" value="TreeGrafter"/>
</dbReference>
<evidence type="ECO:0000313" key="9">
    <source>
        <dbReference type="EMBL" id="CAB4563132.1"/>
    </source>
</evidence>
<dbReference type="PROSITE" id="PS00513">
    <property type="entry name" value="ADENYLOSUCCIN_SYN_2"/>
    <property type="match status" value="1"/>
</dbReference>
<keyword evidence="7" id="KW-0460">Magnesium</keyword>
<dbReference type="FunFam" id="3.90.170.10:FF:000001">
    <property type="entry name" value="Adenylosuccinate synthetase"/>
    <property type="match status" value="1"/>
</dbReference>
<dbReference type="SUPFAM" id="SSF52540">
    <property type="entry name" value="P-loop containing nucleoside triphosphate hydrolases"/>
    <property type="match status" value="1"/>
</dbReference>
<dbReference type="EMBL" id="CAEZSR010000067">
    <property type="protein sequence ID" value="CAB4563132.1"/>
    <property type="molecule type" value="Genomic_DNA"/>
</dbReference>
<evidence type="ECO:0000256" key="4">
    <source>
        <dbReference type="ARBA" id="ARBA00022723"/>
    </source>
</evidence>
<dbReference type="InterPro" id="IPR027417">
    <property type="entry name" value="P-loop_NTPase"/>
</dbReference>
<dbReference type="NCBIfam" id="NF002223">
    <property type="entry name" value="PRK01117.1"/>
    <property type="match status" value="1"/>
</dbReference>
<comment type="subunit">
    <text evidence="2">Homodimer.</text>
</comment>
<dbReference type="Gene3D" id="3.90.170.10">
    <property type="entry name" value="Adenylosuccinate Synthetase, subunit A, domain 3"/>
    <property type="match status" value="1"/>
</dbReference>
<keyword evidence="6" id="KW-0658">Purine biosynthesis</keyword>
<dbReference type="InterPro" id="IPR018220">
    <property type="entry name" value="Adenylosuccin_syn_GTP-bd"/>
</dbReference>
<accession>A0A6J6DG96</accession>
<evidence type="ECO:0000256" key="6">
    <source>
        <dbReference type="ARBA" id="ARBA00022755"/>
    </source>
</evidence>
<dbReference type="NCBIfam" id="TIGR00184">
    <property type="entry name" value="purA"/>
    <property type="match status" value="1"/>
</dbReference>
<dbReference type="GO" id="GO:0004019">
    <property type="term" value="F:adenylosuccinate synthase activity"/>
    <property type="evidence" value="ECO:0007669"/>
    <property type="project" value="InterPro"/>
</dbReference>
<dbReference type="InterPro" id="IPR033128">
    <property type="entry name" value="Adenylosuccin_syn_Lys_AS"/>
</dbReference>
<keyword evidence="8" id="KW-0342">GTP-binding</keyword>
<dbReference type="InterPro" id="IPR042111">
    <property type="entry name" value="Adenylosuccinate_synth_dom3"/>
</dbReference>
<dbReference type="AlphaFoldDB" id="A0A6J6DG96"/>
<dbReference type="HAMAP" id="MF_00011">
    <property type="entry name" value="Adenylosucc_synth"/>
    <property type="match status" value="1"/>
</dbReference>
<proteinExistence type="inferred from homology"/>
<keyword evidence="3" id="KW-0436">Ligase</keyword>
<dbReference type="Pfam" id="PF00709">
    <property type="entry name" value="Adenylsucc_synt"/>
    <property type="match status" value="1"/>
</dbReference>
<dbReference type="SMART" id="SM00788">
    <property type="entry name" value="Adenylsucc_synt"/>
    <property type="match status" value="1"/>
</dbReference>
<dbReference type="PROSITE" id="PS01266">
    <property type="entry name" value="ADENYLOSUCCIN_SYN_1"/>
    <property type="match status" value="1"/>
</dbReference>
<evidence type="ECO:0000256" key="3">
    <source>
        <dbReference type="ARBA" id="ARBA00022598"/>
    </source>
</evidence>
<dbReference type="GO" id="GO:0005525">
    <property type="term" value="F:GTP binding"/>
    <property type="evidence" value="ECO:0007669"/>
    <property type="project" value="UniProtKB-KW"/>
</dbReference>
<evidence type="ECO:0000256" key="2">
    <source>
        <dbReference type="ARBA" id="ARBA00011738"/>
    </source>
</evidence>
<evidence type="ECO:0000256" key="7">
    <source>
        <dbReference type="ARBA" id="ARBA00022842"/>
    </source>
</evidence>
<dbReference type="GO" id="GO:0046872">
    <property type="term" value="F:metal ion binding"/>
    <property type="evidence" value="ECO:0007669"/>
    <property type="project" value="UniProtKB-KW"/>
</dbReference>
<comment type="cofactor">
    <cofactor evidence="1">
        <name>Mg(2+)</name>
        <dbReference type="ChEBI" id="CHEBI:18420"/>
    </cofactor>
</comment>
<dbReference type="InterPro" id="IPR042109">
    <property type="entry name" value="Adenylosuccinate_synth_dom1"/>
</dbReference>
<evidence type="ECO:0000256" key="1">
    <source>
        <dbReference type="ARBA" id="ARBA00001946"/>
    </source>
</evidence>
<dbReference type="InterPro" id="IPR042110">
    <property type="entry name" value="Adenylosuccinate_synth_dom2"/>
</dbReference>
<dbReference type="InterPro" id="IPR001114">
    <property type="entry name" value="Adenylosuccinate_synthetase"/>
</dbReference>
<dbReference type="GO" id="GO:0046040">
    <property type="term" value="P:IMP metabolic process"/>
    <property type="evidence" value="ECO:0007669"/>
    <property type="project" value="TreeGrafter"/>
</dbReference>
<sequence>MPVTVVVGAQWGDEGKAKVIDLLSKEHGYVVRYQGGHNAGHTVVVGDERYALQLVPSGILYDHVVPVIANGVVVDLPTLFREIDTLERRGISCERLVVSSHAHLIFPWHQSWDALYEQGRGDAKIGTTLKGIGPAYADKARRVGIRAGEVLDPAAFAATVRERARLENETLVAAGGDPLDVDDVVARFVELGTRLAPYVGDTVNLLHDAVHAGQHVLLEGAQATFLDLDHGTYPYVTSSNPTAGGACAGTGLGPRLIDRIVGITKAYTTRVGAGPFPTELLDADGDRLVEIGREFGTVTGRRRRPGWVDCVMLRHAVRINSLTELALTKLDVLDDFETVKVCVGYRVDGVRLTHYPDRVELLGRVEPEYVELPGWQRPLRNVREVSELPAAARAFVQLVEAEVGVPITVVGVGAERDDYVHWS</sequence>
<protein>
    <submittedName>
        <fullName evidence="9">Unannotated protein</fullName>
    </submittedName>
</protein>
<evidence type="ECO:0000256" key="8">
    <source>
        <dbReference type="ARBA" id="ARBA00023134"/>
    </source>
</evidence>
<reference evidence="9" key="1">
    <citation type="submission" date="2020-05" db="EMBL/GenBank/DDBJ databases">
        <authorList>
            <person name="Chiriac C."/>
            <person name="Salcher M."/>
            <person name="Ghai R."/>
            <person name="Kavagutti S V."/>
        </authorList>
    </citation>
    <scope>NUCLEOTIDE SEQUENCE</scope>
</reference>
<keyword evidence="4" id="KW-0479">Metal-binding</keyword>
<gene>
    <name evidence="9" type="ORF">UFOPK1493_01912</name>
</gene>